<protein>
    <recommendedName>
        <fullName evidence="6">FAD-dependent oxidoreductase 2 FAD-binding domain-containing protein</fullName>
    </recommendedName>
</protein>
<dbReference type="PROSITE" id="PS51257">
    <property type="entry name" value="PROKAR_LIPOPROTEIN"/>
    <property type="match status" value="1"/>
</dbReference>
<dbReference type="InterPro" id="IPR003953">
    <property type="entry name" value="FAD-dep_OxRdtase_2_FAD-bd"/>
</dbReference>
<accession>A0A3Q8BK15</accession>
<dbReference type="SUPFAM" id="SSF56425">
    <property type="entry name" value="Succinate dehydrogenase/fumarate reductase flavoprotein, catalytic domain"/>
    <property type="match status" value="1"/>
</dbReference>
<evidence type="ECO:0000313" key="7">
    <source>
        <dbReference type="EMBL" id="ASW50533.2"/>
    </source>
</evidence>
<comment type="cofactor">
    <cofactor evidence="1">
        <name>FAD</name>
        <dbReference type="ChEBI" id="CHEBI:57692"/>
    </cofactor>
</comment>
<dbReference type="PANTHER" id="PTHR43400">
    <property type="entry name" value="FUMARATE REDUCTASE"/>
    <property type="match status" value="1"/>
</dbReference>
<dbReference type="Proteomes" id="UP000323128">
    <property type="component" value="Chromosome"/>
</dbReference>
<name>A0A3Q8BK15_STRSU</name>
<dbReference type="SUPFAM" id="SSF51905">
    <property type="entry name" value="FAD/NAD(P)-binding domain"/>
    <property type="match status" value="1"/>
</dbReference>
<dbReference type="NCBIfam" id="TIGR01813">
    <property type="entry name" value="flavo_cyto_c"/>
    <property type="match status" value="1"/>
</dbReference>
<dbReference type="RefSeq" id="WP_053861425.1">
    <property type="nucleotide sequence ID" value="NZ_CP030010.1"/>
</dbReference>
<dbReference type="InterPro" id="IPR027477">
    <property type="entry name" value="Succ_DH/fumarate_Rdtase_cat_sf"/>
</dbReference>
<dbReference type="EMBL" id="CP030010">
    <property type="protein sequence ID" value="ASW50533.2"/>
    <property type="molecule type" value="Genomic_DNA"/>
</dbReference>
<dbReference type="Gene3D" id="3.50.50.60">
    <property type="entry name" value="FAD/NAD(P)-binding domain"/>
    <property type="match status" value="1"/>
</dbReference>
<dbReference type="GO" id="GO:0010181">
    <property type="term" value="F:FMN binding"/>
    <property type="evidence" value="ECO:0007669"/>
    <property type="project" value="InterPro"/>
</dbReference>
<comment type="similarity">
    <text evidence="5">Belongs to the FAD-dependent oxidoreductase 2 family. FRD/SDH subfamily.</text>
</comment>
<keyword evidence="3 5" id="KW-0274">FAD</keyword>
<dbReference type="PANTHER" id="PTHR43400:SF7">
    <property type="entry name" value="FAD-DEPENDENT OXIDOREDUCTASE 2 FAD BINDING DOMAIN-CONTAINING PROTEIN"/>
    <property type="match status" value="1"/>
</dbReference>
<evidence type="ECO:0000256" key="2">
    <source>
        <dbReference type="ARBA" id="ARBA00022630"/>
    </source>
</evidence>
<dbReference type="FunFam" id="3.90.700.10:FF:000007">
    <property type="entry name" value="NADH-dependent fumarate reductase"/>
    <property type="match status" value="1"/>
</dbReference>
<dbReference type="AlphaFoldDB" id="A0A3Q8BK15"/>
<organism evidence="7">
    <name type="scientific">Streptococcus suis</name>
    <dbReference type="NCBI Taxonomy" id="1307"/>
    <lineage>
        <taxon>Bacteria</taxon>
        <taxon>Bacillati</taxon>
        <taxon>Bacillota</taxon>
        <taxon>Bacilli</taxon>
        <taxon>Lactobacillales</taxon>
        <taxon>Streptococcaceae</taxon>
        <taxon>Streptococcus</taxon>
    </lineage>
</organism>
<dbReference type="PRINTS" id="PR00368">
    <property type="entry name" value="FADPNR"/>
</dbReference>
<dbReference type="InterPro" id="IPR036188">
    <property type="entry name" value="FAD/NAD-bd_sf"/>
</dbReference>
<evidence type="ECO:0000259" key="6">
    <source>
        <dbReference type="Pfam" id="PF00890"/>
    </source>
</evidence>
<dbReference type="Pfam" id="PF00890">
    <property type="entry name" value="FAD_binding_2"/>
    <property type="match status" value="1"/>
</dbReference>
<evidence type="ECO:0000256" key="1">
    <source>
        <dbReference type="ARBA" id="ARBA00001974"/>
    </source>
</evidence>
<dbReference type="NCBIfam" id="NF005064">
    <property type="entry name" value="PRK06481.1"/>
    <property type="match status" value="1"/>
</dbReference>
<evidence type="ECO:0000256" key="3">
    <source>
        <dbReference type="ARBA" id="ARBA00022827"/>
    </source>
</evidence>
<dbReference type="Gene3D" id="3.90.700.10">
    <property type="entry name" value="Succinate dehydrogenase/fumarate reductase flavoprotein, catalytic domain"/>
    <property type="match status" value="1"/>
</dbReference>
<reference evidence="7" key="1">
    <citation type="journal article" date="2021" name="Front. Microbiol.">
        <title>Comparative Virulence and Genomic Analysis of Streptococcus suis Isolates.</title>
        <authorList>
            <person name="Nicholson T.L."/>
            <person name="Waack U."/>
            <person name="Anderson T.K."/>
            <person name="Bayles D.O."/>
            <person name="Zaia S.R."/>
            <person name="Goertz I."/>
            <person name="Eppinger M."/>
            <person name="Hau S.J."/>
            <person name="Brockmeier S.L."/>
            <person name="Shore S.M."/>
        </authorList>
    </citation>
    <scope>NUCLEOTIDE SEQUENCE</scope>
    <source>
        <strain evidence="7">SRD478</strain>
    </source>
</reference>
<keyword evidence="2 5" id="KW-0285">Flavoprotein</keyword>
<evidence type="ECO:0000256" key="5">
    <source>
        <dbReference type="RuleBase" id="RU366062"/>
    </source>
</evidence>
<sequence>MKTREIAEGRVDRYQYEGQSIISSTSSIGLFP</sequence>
<keyword evidence="5" id="KW-0732">Signal</keyword>
<keyword evidence="4 5" id="KW-0560">Oxidoreductase</keyword>
<dbReference type="GO" id="GO:0033765">
    <property type="term" value="F:steroid dehydrogenase activity, acting on the CH-CH group of donors"/>
    <property type="evidence" value="ECO:0007669"/>
    <property type="project" value="UniProtKB-ARBA"/>
</dbReference>
<dbReference type="InterPro" id="IPR050315">
    <property type="entry name" value="FAD-oxidoreductase_2"/>
</dbReference>
<evidence type="ECO:0000256" key="4">
    <source>
        <dbReference type="ARBA" id="ARBA00023002"/>
    </source>
</evidence>
<gene>
    <name evidence="7" type="ORF">A7J08_09725</name>
</gene>
<dbReference type="InterPro" id="IPR010960">
    <property type="entry name" value="Flavocytochrome_c"/>
</dbReference>
<proteinExistence type="inferred from homology"/>